<keyword evidence="2" id="KW-0812">Transmembrane</keyword>
<feature type="region of interest" description="Disordered" evidence="1">
    <location>
        <begin position="61"/>
        <end position="99"/>
    </location>
</feature>
<sequence length="99" mass="10615">MTSFLALFNGSWHVLAGIGVVIAAVVASWFGGKKTGKVQEKAKADVQAAKVESAQISAVAEKQAKNSEEAKNVQAANNALNDDDARRKLRESQYNDKQP</sequence>
<gene>
    <name evidence="3" type="ORF">AB6T85_12435</name>
</gene>
<evidence type="ECO:0000313" key="3">
    <source>
        <dbReference type="EMBL" id="MEY8771224.1"/>
    </source>
</evidence>
<evidence type="ECO:0000313" key="4">
    <source>
        <dbReference type="Proteomes" id="UP001565243"/>
    </source>
</evidence>
<comment type="caution">
    <text evidence="3">The sequence shown here is derived from an EMBL/GenBank/DDBJ whole genome shotgun (WGS) entry which is preliminary data.</text>
</comment>
<reference evidence="3 4" key="1">
    <citation type="submission" date="2024-07" db="EMBL/GenBank/DDBJ databases">
        <authorList>
            <person name="Hebao G."/>
        </authorList>
    </citation>
    <scope>NUCLEOTIDE SEQUENCE [LARGE SCALE GENOMIC DNA]</scope>
    <source>
        <strain evidence="3 4">ACCC 02193</strain>
    </source>
</reference>
<keyword evidence="2" id="KW-1133">Transmembrane helix</keyword>
<keyword evidence="2" id="KW-0472">Membrane</keyword>
<keyword evidence="4" id="KW-1185">Reference proteome</keyword>
<evidence type="ECO:0000256" key="2">
    <source>
        <dbReference type="SAM" id="Phobius"/>
    </source>
</evidence>
<accession>A0ABV4E8U5</accession>
<proteinExistence type="predicted"/>
<dbReference type="RefSeq" id="WP_253460489.1">
    <property type="nucleotide sequence ID" value="NZ_JBGFFX010000006.1"/>
</dbReference>
<dbReference type="Proteomes" id="UP001565243">
    <property type="component" value="Unassembled WGS sequence"/>
</dbReference>
<evidence type="ECO:0000256" key="1">
    <source>
        <dbReference type="SAM" id="MobiDB-lite"/>
    </source>
</evidence>
<feature type="compositionally biased region" description="Basic and acidic residues" evidence="1">
    <location>
        <begin position="83"/>
        <end position="99"/>
    </location>
</feature>
<protein>
    <recommendedName>
        <fullName evidence="5">DUF2681 domain-containing protein</fullName>
    </recommendedName>
</protein>
<dbReference type="EMBL" id="JBGFFX010000006">
    <property type="protein sequence ID" value="MEY8771224.1"/>
    <property type="molecule type" value="Genomic_DNA"/>
</dbReference>
<evidence type="ECO:0008006" key="5">
    <source>
        <dbReference type="Google" id="ProtNLM"/>
    </source>
</evidence>
<organism evidence="3 4">
    <name type="scientific">Erwinia aeris</name>
    <dbReference type="NCBI Taxonomy" id="3239803"/>
    <lineage>
        <taxon>Bacteria</taxon>
        <taxon>Pseudomonadati</taxon>
        <taxon>Pseudomonadota</taxon>
        <taxon>Gammaproteobacteria</taxon>
        <taxon>Enterobacterales</taxon>
        <taxon>Erwiniaceae</taxon>
        <taxon>Erwinia</taxon>
    </lineage>
</organism>
<feature type="compositionally biased region" description="Basic and acidic residues" evidence="1">
    <location>
        <begin position="62"/>
        <end position="71"/>
    </location>
</feature>
<name>A0ABV4E8U5_9GAMM</name>
<feature type="transmembrane region" description="Helical" evidence="2">
    <location>
        <begin position="12"/>
        <end position="31"/>
    </location>
</feature>